<dbReference type="InterPro" id="IPR042178">
    <property type="entry name" value="Serpin_sf_1"/>
</dbReference>
<dbReference type="Gene3D" id="3.30.497.10">
    <property type="entry name" value="Antithrombin, subunit I, domain 2"/>
    <property type="match status" value="1"/>
</dbReference>
<accession>S4ANQ3</accession>
<dbReference type="AlphaFoldDB" id="S4ANQ3"/>
<keyword evidence="2" id="KW-1185">Reference proteome</keyword>
<proteinExistence type="predicted"/>
<dbReference type="SUPFAM" id="SSF56574">
    <property type="entry name" value="Serpins"/>
    <property type="match status" value="1"/>
</dbReference>
<dbReference type="PATRIC" id="fig|1286094.4.peg.3820"/>
<organism evidence="1 2">
    <name type="scientific">Streptomyces aurantiacus JA 4570</name>
    <dbReference type="NCBI Taxonomy" id="1286094"/>
    <lineage>
        <taxon>Bacteria</taxon>
        <taxon>Bacillati</taxon>
        <taxon>Actinomycetota</taxon>
        <taxon>Actinomycetes</taxon>
        <taxon>Kitasatosporales</taxon>
        <taxon>Streptomycetaceae</taxon>
        <taxon>Streptomyces</taxon>
        <taxon>Streptomyces aurantiacus group</taxon>
    </lineage>
</organism>
<dbReference type="Proteomes" id="UP000014629">
    <property type="component" value="Unassembled WGS sequence"/>
</dbReference>
<dbReference type="OrthoDB" id="4847668at2"/>
<evidence type="ECO:0000313" key="1">
    <source>
        <dbReference type="EMBL" id="EPH43067.1"/>
    </source>
</evidence>
<dbReference type="RefSeq" id="WP_016641993.1">
    <property type="nucleotide sequence ID" value="NZ_AOPZ01000185.1"/>
</dbReference>
<dbReference type="EMBL" id="AOPZ01000185">
    <property type="protein sequence ID" value="EPH43067.1"/>
    <property type="molecule type" value="Genomic_DNA"/>
</dbReference>
<protein>
    <submittedName>
        <fullName evidence="1">Uncharacterized protein</fullName>
    </submittedName>
</protein>
<evidence type="ECO:0000313" key="2">
    <source>
        <dbReference type="Proteomes" id="UP000014629"/>
    </source>
</evidence>
<reference evidence="1 2" key="1">
    <citation type="submission" date="2013-02" db="EMBL/GenBank/DDBJ databases">
        <title>Draft Genome Sequence of Streptomyces aurantiacus, Which Produces Setomimycin.</title>
        <authorList>
            <person name="Gruening B.A."/>
            <person name="Praeg A."/>
            <person name="Erxleben A."/>
            <person name="Guenther S."/>
            <person name="Mueller M."/>
        </authorList>
    </citation>
    <scope>NUCLEOTIDE SEQUENCE [LARGE SCALE GENOMIC DNA]</scope>
    <source>
        <strain evidence="1 2">JA 4570</strain>
    </source>
</reference>
<sequence length="194" mass="20604">MEPESGPWQGRDLAELYRTSSLPDRVGILGRAWPRVPGIHLPYGGAGPGLAVRKERSATPLPPQLHVTTVPFTVTAEHDLLARRGPFGLTAATDAGSGHFPGVAVEPLAVDRASQAATATFGALGFRAAAVTAFGAAGGGVPRLRYVTTEVAAAFDRPFGFLAVHRRTRLVLAAGWVTDPEPYREDEGDEDVWR</sequence>
<dbReference type="InterPro" id="IPR036186">
    <property type="entry name" value="Serpin_sf"/>
</dbReference>
<name>S4ANQ3_9ACTN</name>
<comment type="caution">
    <text evidence="1">The sequence shown here is derived from an EMBL/GenBank/DDBJ whole genome shotgun (WGS) entry which is preliminary data.</text>
</comment>
<gene>
    <name evidence="1" type="ORF">STRAU_3866</name>
</gene>